<keyword evidence="4" id="KW-1185">Reference proteome</keyword>
<feature type="domain" description="C2H2-type" evidence="2">
    <location>
        <begin position="644"/>
        <end position="665"/>
    </location>
</feature>
<dbReference type="SMART" id="SM00355">
    <property type="entry name" value="ZnF_C2H2"/>
    <property type="match status" value="3"/>
</dbReference>
<feature type="region of interest" description="Disordered" evidence="1">
    <location>
        <begin position="1"/>
        <end position="21"/>
    </location>
</feature>
<name>A0A8H5Z8S2_9HYPO</name>
<evidence type="ECO:0000259" key="2">
    <source>
        <dbReference type="PROSITE" id="PS00028"/>
    </source>
</evidence>
<dbReference type="PANTHER" id="PTHR37535">
    <property type="entry name" value="FLUG DOMAIN PROTEIN"/>
    <property type="match status" value="1"/>
</dbReference>
<protein>
    <recommendedName>
        <fullName evidence="2">C2H2-type domain-containing protein</fullName>
    </recommendedName>
</protein>
<dbReference type="EMBL" id="JAAOAN010000016">
    <property type="protein sequence ID" value="KAF5725116.1"/>
    <property type="molecule type" value="Genomic_DNA"/>
</dbReference>
<feature type="region of interest" description="Disordered" evidence="1">
    <location>
        <begin position="608"/>
        <end position="634"/>
    </location>
</feature>
<evidence type="ECO:0000256" key="1">
    <source>
        <dbReference type="SAM" id="MobiDB-lite"/>
    </source>
</evidence>
<dbReference type="InterPro" id="IPR013087">
    <property type="entry name" value="Znf_C2H2_type"/>
</dbReference>
<feature type="compositionally biased region" description="Acidic residues" evidence="1">
    <location>
        <begin position="621"/>
        <end position="630"/>
    </location>
</feature>
<dbReference type="InterPro" id="IPR021842">
    <property type="entry name" value="DUF3435"/>
</dbReference>
<gene>
    <name evidence="3" type="ORF">FMUND_210</name>
</gene>
<dbReference type="AlphaFoldDB" id="A0A8H5Z8S2"/>
<evidence type="ECO:0000313" key="3">
    <source>
        <dbReference type="EMBL" id="KAF5725116.1"/>
    </source>
</evidence>
<accession>A0A8H5Z8S2</accession>
<dbReference type="OrthoDB" id="5243844at2759"/>
<feature type="compositionally biased region" description="Basic residues" evidence="1">
    <location>
        <begin position="11"/>
        <end position="21"/>
    </location>
</feature>
<sequence>MSQPSAQPSHAIHKPSGRSKSRINQVNKDIIQEIRNKNLNTTLYLTDIVSNKVKSLRRRVWDDWVEYIQSEGLDSDNIWKEFCEGSRKSIQEFRGFLEYYIITSTKLVPCLGPEEYEEERTVKSAGTIQDVWCALVHVADETILANIRQQLPDHKQVYMLKYRTDAGGHGHGPAAEVGKVRPPQCRFVASDLLKICVLQLIPGLAKVHGLSRTQLFDKKEMTLQDLLMVLRTVWQRASYITCQPNQRLSFSAMLIMGGIGGWRYESLKKLTYRDIELGWLRDPQNPQKARCVATIRIHHVKRKTDAIERDQTSSFTFGITLVPFKPVCLLTHIVAMAFFRNAFSTKFTTPEDILFPKPDKEVDYVPLSWKDEIKDDAVFKLGYNLYWKLWHRVLLVGGLRENPRPYSVRVGAGNRLDGVLTSALRGYVFGNTDAVFRKSYLPADMRDDLMGIAYGEVSGKNEATVSFLHQTFTKRDQSAPVYITEEEYQSFENRKDITEWRRQRLSLPCSSTESKAILGRIQHVKNVLEGKLLEQRRKEYFEKADQLRSLGQSTSHLHQTTMVSPRFRQNQSSSKAAEQLAPCFIAEDSNYTIASKIVRYLRQAPNNNDTAGNGPAGNDIADNDIADNDSTDAKAKSDQNRSICLLCFKDFSSRNNLSTHVQNRHPKDLESPISCLECKHQGQEKIVPAGFPAWSSHTERYHGSKNSPIQANERPALCLLCNKSLTIAGFSIHLKAHDSTFAAKFQCPACLNETIDGKDDWISHVRAKHIGCRIGGAVLIDVPNKPAERDDNDSCMIGMKRKLEDKEETVQKRLKTSSSIFGVDRGIEEEEFWCTGRDEDYLDDIQDFY</sequence>
<dbReference type="Pfam" id="PF11917">
    <property type="entry name" value="DUF3435"/>
    <property type="match status" value="1"/>
</dbReference>
<dbReference type="Proteomes" id="UP000544331">
    <property type="component" value="Unassembled WGS sequence"/>
</dbReference>
<dbReference type="PANTHER" id="PTHR37535:SF3">
    <property type="entry name" value="FLUG DOMAIN-CONTAINING PROTEIN"/>
    <property type="match status" value="1"/>
</dbReference>
<proteinExistence type="predicted"/>
<evidence type="ECO:0000313" key="4">
    <source>
        <dbReference type="Proteomes" id="UP000544331"/>
    </source>
</evidence>
<reference evidence="3 4" key="1">
    <citation type="submission" date="2020-05" db="EMBL/GenBank/DDBJ databases">
        <title>Identification and distribution of gene clusters putatively required for synthesis of sphingolipid metabolism inhibitors in phylogenetically diverse species of the filamentous fungus Fusarium.</title>
        <authorList>
            <person name="Kim H.-S."/>
            <person name="Busman M."/>
            <person name="Brown D.W."/>
            <person name="Divon H."/>
            <person name="Uhlig S."/>
            <person name="Proctor R.H."/>
        </authorList>
    </citation>
    <scope>NUCLEOTIDE SEQUENCE [LARGE SCALE GENOMIC DNA]</scope>
    <source>
        <strain evidence="3 4">NRRL 66235</strain>
    </source>
</reference>
<dbReference type="PROSITE" id="PS00028">
    <property type="entry name" value="ZINC_FINGER_C2H2_1"/>
    <property type="match status" value="1"/>
</dbReference>
<organism evidence="3 4">
    <name type="scientific">Fusarium mundagurra</name>
    <dbReference type="NCBI Taxonomy" id="1567541"/>
    <lineage>
        <taxon>Eukaryota</taxon>
        <taxon>Fungi</taxon>
        <taxon>Dikarya</taxon>
        <taxon>Ascomycota</taxon>
        <taxon>Pezizomycotina</taxon>
        <taxon>Sordariomycetes</taxon>
        <taxon>Hypocreomycetidae</taxon>
        <taxon>Hypocreales</taxon>
        <taxon>Nectriaceae</taxon>
        <taxon>Fusarium</taxon>
        <taxon>Fusarium fujikuroi species complex</taxon>
    </lineage>
</organism>
<comment type="caution">
    <text evidence="3">The sequence shown here is derived from an EMBL/GenBank/DDBJ whole genome shotgun (WGS) entry which is preliminary data.</text>
</comment>